<dbReference type="AlphaFoldDB" id="A0A5B9DIG7"/>
<dbReference type="KEGG" id="yti:FNA67_02325"/>
<keyword evidence="13" id="KW-1185">Reference proteome</keyword>
<dbReference type="PANTHER" id="PTHR32243">
    <property type="entry name" value="MALTOSE TRANSPORT SYSTEM PERMEASE-RELATED"/>
    <property type="match status" value="1"/>
</dbReference>
<proteinExistence type="inferred from homology"/>
<dbReference type="GO" id="GO:0055085">
    <property type="term" value="P:transmembrane transport"/>
    <property type="evidence" value="ECO:0007669"/>
    <property type="project" value="InterPro"/>
</dbReference>
<evidence type="ECO:0000256" key="5">
    <source>
        <dbReference type="ARBA" id="ARBA00022475"/>
    </source>
</evidence>
<reference evidence="12 13" key="1">
    <citation type="journal article" date="2015" name="Int. J. Syst. Evol. Microbiol.">
        <title>Youhaiella tibetensis gen. nov., sp. nov., isolated from subsurface sediment.</title>
        <authorList>
            <person name="Wang Y.X."/>
            <person name="Huang F.Q."/>
            <person name="Nogi Y."/>
            <person name="Pang S.J."/>
            <person name="Wang P.K."/>
            <person name="Lv J."/>
        </authorList>
    </citation>
    <scope>NUCLEOTIDE SEQUENCE [LARGE SCALE GENOMIC DNA]</scope>
    <source>
        <strain evidence="13">fig4</strain>
    </source>
</reference>
<dbReference type="Gene3D" id="1.10.3720.10">
    <property type="entry name" value="MetI-like"/>
    <property type="match status" value="1"/>
</dbReference>
<feature type="transmembrane region" description="Helical" evidence="11">
    <location>
        <begin position="200"/>
        <end position="225"/>
    </location>
</feature>
<dbReference type="InterPro" id="IPR035906">
    <property type="entry name" value="MetI-like_sf"/>
</dbReference>
<dbReference type="OrthoDB" id="9815445at2"/>
<gene>
    <name evidence="12" type="ORF">FNA67_02325</name>
</gene>
<protein>
    <recommendedName>
        <fullName evidence="10">Maltose/maltodextrin transport system permease protein MalG</fullName>
    </recommendedName>
</protein>
<evidence type="ECO:0000256" key="4">
    <source>
        <dbReference type="ARBA" id="ARBA00022448"/>
    </source>
</evidence>
<keyword evidence="9 11" id="KW-0472">Membrane</keyword>
<evidence type="ECO:0000256" key="1">
    <source>
        <dbReference type="ARBA" id="ARBA00002264"/>
    </source>
</evidence>
<organism evidence="12 13">
    <name type="scientific">Paradevosia tibetensis</name>
    <dbReference type="NCBI Taxonomy" id="1447062"/>
    <lineage>
        <taxon>Bacteria</taxon>
        <taxon>Pseudomonadati</taxon>
        <taxon>Pseudomonadota</taxon>
        <taxon>Alphaproteobacteria</taxon>
        <taxon>Hyphomicrobiales</taxon>
        <taxon>Devosiaceae</taxon>
        <taxon>Paradevosia</taxon>
    </lineage>
</organism>
<accession>A0A5B9DIG7</accession>
<comment type="function">
    <text evidence="1">Part of the ABC transporter complex MalEFGK involved in maltose/maltodextrin import. Probably responsible for the translocation of the substrate across the membrane.</text>
</comment>
<keyword evidence="8 11" id="KW-1133">Transmembrane helix</keyword>
<dbReference type="InterPro" id="IPR050901">
    <property type="entry name" value="BP-dep_ABC_trans_perm"/>
</dbReference>
<evidence type="ECO:0000256" key="2">
    <source>
        <dbReference type="ARBA" id="ARBA00004651"/>
    </source>
</evidence>
<evidence type="ECO:0000313" key="13">
    <source>
        <dbReference type="Proteomes" id="UP000321062"/>
    </source>
</evidence>
<keyword evidence="6" id="KW-0762">Sugar transport</keyword>
<dbReference type="PANTHER" id="PTHR32243:SF50">
    <property type="entry name" value="MALTOSE_MALTODEXTRIN TRANSPORT SYSTEM PERMEASE PROTEIN MALG"/>
    <property type="match status" value="1"/>
</dbReference>
<keyword evidence="4 11" id="KW-0813">Transport</keyword>
<evidence type="ECO:0000313" key="12">
    <source>
        <dbReference type="EMBL" id="QEE19081.1"/>
    </source>
</evidence>
<feature type="transmembrane region" description="Helical" evidence="11">
    <location>
        <begin position="90"/>
        <end position="111"/>
    </location>
</feature>
<keyword evidence="5" id="KW-1003">Cell membrane</keyword>
<evidence type="ECO:0000256" key="11">
    <source>
        <dbReference type="RuleBase" id="RU363032"/>
    </source>
</evidence>
<name>A0A5B9DIG7_9HYPH</name>
<evidence type="ECO:0000256" key="6">
    <source>
        <dbReference type="ARBA" id="ARBA00022597"/>
    </source>
</evidence>
<evidence type="ECO:0000256" key="7">
    <source>
        <dbReference type="ARBA" id="ARBA00022692"/>
    </source>
</evidence>
<dbReference type="Proteomes" id="UP000321062">
    <property type="component" value="Chromosome"/>
</dbReference>
<dbReference type="PROSITE" id="PS50928">
    <property type="entry name" value="ABC_TM1"/>
    <property type="match status" value="1"/>
</dbReference>
<comment type="subcellular location">
    <subcellularLocation>
        <location evidence="2 11">Cell membrane</location>
        <topology evidence="2 11">Multi-pass membrane protein</topology>
    </subcellularLocation>
</comment>
<feature type="transmembrane region" description="Helical" evidence="11">
    <location>
        <begin position="123"/>
        <end position="145"/>
    </location>
</feature>
<dbReference type="Pfam" id="PF00528">
    <property type="entry name" value="BPD_transp_1"/>
    <property type="match status" value="1"/>
</dbReference>
<sequence>MAISSEAPVAARSSAPRVHLPPLSAVAITLLFGVLCILNLVPVVWGILTSLKSEPDLFRYPPTIFDFTPTLENYERVIASGFLGNMQVTVLYALGTVVATLTLALPAAYAFDRFVFPFRRTLLLLVVASIPLSLGAAALLIPNYIYFTRLGLTNAWFTLPLIYTANQLPMAIWIIKGTIETIPRELDEAAVMDGTTRPGILVRIILPLSRPALGAAGVLAFVGAWNEFVASSVMVDNPALRPLQPAIYNFIGYFGREWGPLTAAAMLGILPILVIFVVLGRQIVSGLTSGSVKG</sequence>
<dbReference type="InterPro" id="IPR000515">
    <property type="entry name" value="MetI-like"/>
</dbReference>
<dbReference type="GO" id="GO:0005886">
    <property type="term" value="C:plasma membrane"/>
    <property type="evidence" value="ECO:0007669"/>
    <property type="project" value="UniProtKB-SubCell"/>
</dbReference>
<feature type="transmembrane region" description="Helical" evidence="11">
    <location>
        <begin position="258"/>
        <end position="279"/>
    </location>
</feature>
<dbReference type="SUPFAM" id="SSF161098">
    <property type="entry name" value="MetI-like"/>
    <property type="match status" value="1"/>
</dbReference>
<dbReference type="RefSeq" id="WP_049707548.1">
    <property type="nucleotide sequence ID" value="NZ_BMFM01000001.1"/>
</dbReference>
<evidence type="ECO:0000256" key="3">
    <source>
        <dbReference type="ARBA" id="ARBA00009047"/>
    </source>
</evidence>
<feature type="transmembrane region" description="Helical" evidence="11">
    <location>
        <begin position="23"/>
        <end position="48"/>
    </location>
</feature>
<evidence type="ECO:0000256" key="9">
    <source>
        <dbReference type="ARBA" id="ARBA00023136"/>
    </source>
</evidence>
<evidence type="ECO:0000256" key="10">
    <source>
        <dbReference type="ARBA" id="ARBA00041109"/>
    </source>
</evidence>
<dbReference type="EMBL" id="CP041690">
    <property type="protein sequence ID" value="QEE19081.1"/>
    <property type="molecule type" value="Genomic_DNA"/>
</dbReference>
<comment type="similarity">
    <text evidence="3">Belongs to the binding-protein-dependent transport system permease family. MalFG subfamily.</text>
</comment>
<evidence type="ECO:0000256" key="8">
    <source>
        <dbReference type="ARBA" id="ARBA00022989"/>
    </source>
</evidence>
<dbReference type="CDD" id="cd06261">
    <property type="entry name" value="TM_PBP2"/>
    <property type="match status" value="1"/>
</dbReference>
<keyword evidence="7 11" id="KW-0812">Transmembrane</keyword>